<accession>A0ABT2WGZ4</accession>
<keyword evidence="3 6" id="KW-0378">Hydrolase</keyword>
<feature type="domain" description="CAAX prenyl protease 1 N-terminal" evidence="9">
    <location>
        <begin position="32"/>
        <end position="204"/>
    </location>
</feature>
<dbReference type="CDD" id="cd07343">
    <property type="entry name" value="M48A_Zmpste24p_like"/>
    <property type="match status" value="1"/>
</dbReference>
<dbReference type="InterPro" id="IPR001915">
    <property type="entry name" value="Peptidase_M48"/>
</dbReference>
<evidence type="ECO:0000256" key="2">
    <source>
        <dbReference type="ARBA" id="ARBA00022723"/>
    </source>
</evidence>
<evidence type="ECO:0000256" key="4">
    <source>
        <dbReference type="ARBA" id="ARBA00022833"/>
    </source>
</evidence>
<feature type="transmembrane region" description="Helical" evidence="7">
    <location>
        <begin position="328"/>
        <end position="349"/>
    </location>
</feature>
<keyword evidence="7" id="KW-0472">Membrane</keyword>
<comment type="similarity">
    <text evidence="6">Belongs to the peptidase M48 family.</text>
</comment>
<keyword evidence="11" id="KW-1185">Reference proteome</keyword>
<dbReference type="RefSeq" id="WP_173658182.1">
    <property type="nucleotide sequence ID" value="NZ_JAOUSE010000034.1"/>
</dbReference>
<feature type="transmembrane region" description="Helical" evidence="7">
    <location>
        <begin position="64"/>
        <end position="89"/>
    </location>
</feature>
<keyword evidence="4 6" id="KW-0862">Zinc</keyword>
<dbReference type="PROSITE" id="PS51257">
    <property type="entry name" value="PROKAR_LIPOPROTEIN"/>
    <property type="match status" value="1"/>
</dbReference>
<feature type="transmembrane region" description="Helical" evidence="7">
    <location>
        <begin position="288"/>
        <end position="307"/>
    </location>
</feature>
<keyword evidence="1 6" id="KW-0645">Protease</keyword>
<dbReference type="InterPro" id="IPR027057">
    <property type="entry name" value="CAXX_Prtase_1"/>
</dbReference>
<dbReference type="Pfam" id="PF16491">
    <property type="entry name" value="Peptidase_M48_N"/>
    <property type="match status" value="1"/>
</dbReference>
<dbReference type="Gene3D" id="3.30.2010.10">
    <property type="entry name" value="Metalloproteases ('zincins'), catalytic domain"/>
    <property type="match status" value="1"/>
</dbReference>
<keyword evidence="7" id="KW-1133">Transmembrane helix</keyword>
<keyword evidence="2" id="KW-0479">Metal-binding</keyword>
<dbReference type="Proteomes" id="UP001208656">
    <property type="component" value="Unassembled WGS sequence"/>
</dbReference>
<feature type="domain" description="Peptidase M48" evidence="8">
    <location>
        <begin position="209"/>
        <end position="414"/>
    </location>
</feature>
<evidence type="ECO:0000256" key="1">
    <source>
        <dbReference type="ARBA" id="ARBA00022670"/>
    </source>
</evidence>
<dbReference type="PANTHER" id="PTHR10120">
    <property type="entry name" value="CAAX PRENYL PROTEASE 1"/>
    <property type="match status" value="1"/>
</dbReference>
<dbReference type="EMBL" id="JAOUSE010000034">
    <property type="protein sequence ID" value="MCU9594949.1"/>
    <property type="molecule type" value="Genomic_DNA"/>
</dbReference>
<evidence type="ECO:0000259" key="8">
    <source>
        <dbReference type="Pfam" id="PF01435"/>
    </source>
</evidence>
<evidence type="ECO:0000256" key="6">
    <source>
        <dbReference type="RuleBase" id="RU003983"/>
    </source>
</evidence>
<comment type="cofactor">
    <cofactor evidence="6">
        <name>Zn(2+)</name>
        <dbReference type="ChEBI" id="CHEBI:29105"/>
    </cofactor>
    <text evidence="6">Binds 1 zinc ion per subunit.</text>
</comment>
<feature type="transmembrane region" description="Helical" evidence="7">
    <location>
        <begin position="101"/>
        <end position="122"/>
    </location>
</feature>
<dbReference type="Pfam" id="PF01435">
    <property type="entry name" value="Peptidase_M48"/>
    <property type="match status" value="1"/>
</dbReference>
<feature type="transmembrane region" description="Helical" evidence="7">
    <location>
        <begin position="176"/>
        <end position="198"/>
    </location>
</feature>
<comment type="caution">
    <text evidence="10">The sequence shown here is derived from an EMBL/GenBank/DDBJ whole genome shotgun (WGS) entry which is preliminary data.</text>
</comment>
<reference evidence="10 11" key="1">
    <citation type="submission" date="2022-10" db="EMBL/GenBank/DDBJ databases">
        <title>Description of Fervidibacillus gen. nov. in the family Fervidibacillaceae fam. nov. with two species, Fervidibacillus albus sp. nov., and Fervidibacillus halotolerans sp. nov., isolated from tidal flat sediments.</title>
        <authorList>
            <person name="Kwon K.K."/>
            <person name="Yang S.-H."/>
        </authorList>
    </citation>
    <scope>NUCLEOTIDE SEQUENCE [LARGE SCALE GENOMIC DNA]</scope>
    <source>
        <strain evidence="10 11">DSM 23332</strain>
    </source>
</reference>
<gene>
    <name evidence="10" type="ORF">OEV82_10915</name>
</gene>
<evidence type="ECO:0000256" key="5">
    <source>
        <dbReference type="ARBA" id="ARBA00023049"/>
    </source>
</evidence>
<sequence length="418" mass="49042">MRKKIIVSFLVTYGIFIACIYFYLFIFHTDTIPAELKGTSVDPERFLTAHEIVLSEQYSTVRNFLFFIEVPFEWFFYLLILLFGIGNLFEKWANRTTPFTLIHNAIFTFCLSFLTFIFFYPLKFFRYTLSKNYGISTQSFHDWMRDLLINFWLDWFLLFIVVSVLYWLIRKSENRWWLYTWFLAIPFVVFLMFIQPVVIDPLFNDFYEIKNKSLEEKILSLAETAGIPSEHVYEVNMSEKTNALNAYVTGVGSNSRIVLYDTTLEKLNEDEILFIMAHEMAHYVEKHIYFGITGYLSLLFLLLFVVAKLAKKVIKKFGKLLHISSMNNLASLPLILLIVSVLTFATSPISNVVSRQMEMRADLYAMELTKNNDAAVSTFQKLTKTGLSQVNPPTLVKWFRYGHPTMLERIQMAERYGD</sequence>
<evidence type="ECO:0000259" key="9">
    <source>
        <dbReference type="Pfam" id="PF16491"/>
    </source>
</evidence>
<proteinExistence type="inferred from homology"/>
<evidence type="ECO:0000256" key="3">
    <source>
        <dbReference type="ARBA" id="ARBA00022801"/>
    </source>
</evidence>
<feature type="transmembrane region" description="Helical" evidence="7">
    <location>
        <begin position="7"/>
        <end position="26"/>
    </location>
</feature>
<evidence type="ECO:0000313" key="11">
    <source>
        <dbReference type="Proteomes" id="UP001208656"/>
    </source>
</evidence>
<evidence type="ECO:0000313" key="10">
    <source>
        <dbReference type="EMBL" id="MCU9594949.1"/>
    </source>
</evidence>
<keyword evidence="7" id="KW-0812">Transmembrane</keyword>
<protein>
    <submittedName>
        <fullName evidence="10">M48 family metallopeptidase</fullName>
    </submittedName>
</protein>
<feature type="transmembrane region" description="Helical" evidence="7">
    <location>
        <begin position="149"/>
        <end position="169"/>
    </location>
</feature>
<keyword evidence="5 6" id="KW-0482">Metalloprotease</keyword>
<organism evidence="10 11">
    <name type="scientific">Pallidibacillus thermolactis</name>
    <dbReference type="NCBI Taxonomy" id="251051"/>
    <lineage>
        <taxon>Bacteria</taxon>
        <taxon>Bacillati</taxon>
        <taxon>Bacillota</taxon>
        <taxon>Bacilli</taxon>
        <taxon>Bacillales</taxon>
        <taxon>Bacillaceae</taxon>
        <taxon>Pallidibacillus</taxon>
    </lineage>
</organism>
<name>A0ABT2WGZ4_9BACI</name>
<evidence type="ECO:0000256" key="7">
    <source>
        <dbReference type="SAM" id="Phobius"/>
    </source>
</evidence>
<dbReference type="InterPro" id="IPR032456">
    <property type="entry name" value="Peptidase_M48_N"/>
</dbReference>